<dbReference type="InterPro" id="IPR036922">
    <property type="entry name" value="Rieske_2Fe-2S_sf"/>
</dbReference>
<keyword evidence="5" id="KW-0411">Iron-sulfur</keyword>
<dbReference type="PROSITE" id="PS51296">
    <property type="entry name" value="RIESKE"/>
    <property type="match status" value="1"/>
</dbReference>
<evidence type="ECO:0000256" key="6">
    <source>
        <dbReference type="SAM" id="MobiDB-lite"/>
    </source>
</evidence>
<evidence type="ECO:0000256" key="1">
    <source>
        <dbReference type="ARBA" id="ARBA00022714"/>
    </source>
</evidence>
<evidence type="ECO:0000256" key="2">
    <source>
        <dbReference type="ARBA" id="ARBA00022723"/>
    </source>
</evidence>
<evidence type="ECO:0000256" key="3">
    <source>
        <dbReference type="ARBA" id="ARBA00023002"/>
    </source>
</evidence>
<dbReference type="Gene3D" id="2.102.10.10">
    <property type="entry name" value="Rieske [2Fe-2S] iron-sulphur domain"/>
    <property type="match status" value="1"/>
</dbReference>
<keyword evidence="2" id="KW-0479">Metal-binding</keyword>
<dbReference type="SUPFAM" id="SSF55961">
    <property type="entry name" value="Bet v1-like"/>
    <property type="match status" value="1"/>
</dbReference>
<proteinExistence type="predicted"/>
<sequence>MRSQKAADLSGQASDMAQATASDERRDRPALTEPIAEAWYCIGESRSFKAGQLRSVQVCGEQIVVARRDDGGLRALRDRCAHRGMALSKGTFKEGLITCPFHGWQFTVDGACAAIPALSASDSVDVGKIRIRSFDVVDHLGMVWLKPGGGSGAPALPDIDFEPAGPPLAVSVEVNASFDLSVLSLVDPAHVAHVHTSWWWRTSRTPREKVKQFEPSPHGFTMRSHQAARAALMYRLLGGIPDVEIEFRLPGVRLERIAAGKRRFANYTFVTPVADRKAILTNVMYWNWPLLNLARYAVRPLVRQFLNQDRDVLEIAQRGLDRQPTMILLGESDLPGQWYFGLKREFLRSSGAGSLFLNPLESRELRWRS</sequence>
<dbReference type="InterPro" id="IPR050584">
    <property type="entry name" value="Cholesterol_7-desaturase"/>
</dbReference>
<feature type="region of interest" description="Disordered" evidence="6">
    <location>
        <begin position="1"/>
        <end position="28"/>
    </location>
</feature>
<feature type="domain" description="Rieske" evidence="7">
    <location>
        <begin position="39"/>
        <end position="145"/>
    </location>
</feature>
<feature type="compositionally biased region" description="Polar residues" evidence="6">
    <location>
        <begin position="11"/>
        <end position="21"/>
    </location>
</feature>
<dbReference type="Gene3D" id="3.90.380.10">
    <property type="entry name" value="Naphthalene 1,2-dioxygenase Alpha Subunit, Chain A, domain 1"/>
    <property type="match status" value="1"/>
</dbReference>
<dbReference type="Pfam" id="PF00355">
    <property type="entry name" value="Rieske"/>
    <property type="match status" value="1"/>
</dbReference>
<keyword evidence="1" id="KW-0001">2Fe-2S</keyword>
<evidence type="ECO:0000256" key="4">
    <source>
        <dbReference type="ARBA" id="ARBA00023004"/>
    </source>
</evidence>
<evidence type="ECO:0000313" key="8">
    <source>
        <dbReference type="EMBL" id="MDQ0475070.1"/>
    </source>
</evidence>
<evidence type="ECO:0000259" key="7">
    <source>
        <dbReference type="PROSITE" id="PS51296"/>
    </source>
</evidence>
<dbReference type="CDD" id="cd03469">
    <property type="entry name" value="Rieske_RO_Alpha_N"/>
    <property type="match status" value="1"/>
</dbReference>
<keyword evidence="3" id="KW-0560">Oxidoreductase</keyword>
<gene>
    <name evidence="8" type="ORF">QO011_008112</name>
</gene>
<comment type="caution">
    <text evidence="8">The sequence shown here is derived from an EMBL/GenBank/DDBJ whole genome shotgun (WGS) entry which is preliminary data.</text>
</comment>
<dbReference type="InterPro" id="IPR015881">
    <property type="entry name" value="ARHD_Rieske_2Fe_2S"/>
</dbReference>
<name>A0ABU0JLA0_9HYPH</name>
<dbReference type="Proteomes" id="UP001242480">
    <property type="component" value="Unassembled WGS sequence"/>
</dbReference>
<organism evidence="8 9">
    <name type="scientific">Labrys wisconsinensis</name>
    <dbReference type="NCBI Taxonomy" id="425677"/>
    <lineage>
        <taxon>Bacteria</taxon>
        <taxon>Pseudomonadati</taxon>
        <taxon>Pseudomonadota</taxon>
        <taxon>Alphaproteobacteria</taxon>
        <taxon>Hyphomicrobiales</taxon>
        <taxon>Xanthobacteraceae</taxon>
        <taxon>Labrys</taxon>
    </lineage>
</organism>
<dbReference type="PANTHER" id="PTHR21266">
    <property type="entry name" value="IRON-SULFUR DOMAIN CONTAINING PROTEIN"/>
    <property type="match status" value="1"/>
</dbReference>
<keyword evidence="4" id="KW-0408">Iron</keyword>
<evidence type="ECO:0000313" key="9">
    <source>
        <dbReference type="Proteomes" id="UP001242480"/>
    </source>
</evidence>
<dbReference type="PANTHER" id="PTHR21266:SF60">
    <property type="entry name" value="3-KETOSTEROID-9-ALPHA-MONOOXYGENASE, OXYGENASE COMPONENT"/>
    <property type="match status" value="1"/>
</dbReference>
<accession>A0ABU0JLA0</accession>
<evidence type="ECO:0000256" key="5">
    <source>
        <dbReference type="ARBA" id="ARBA00023014"/>
    </source>
</evidence>
<dbReference type="SUPFAM" id="SSF50022">
    <property type="entry name" value="ISP domain"/>
    <property type="match status" value="1"/>
</dbReference>
<reference evidence="8 9" key="1">
    <citation type="submission" date="2023-07" db="EMBL/GenBank/DDBJ databases">
        <title>Genomic Encyclopedia of Type Strains, Phase IV (KMG-IV): sequencing the most valuable type-strain genomes for metagenomic binning, comparative biology and taxonomic classification.</title>
        <authorList>
            <person name="Goeker M."/>
        </authorList>
    </citation>
    <scope>NUCLEOTIDE SEQUENCE [LARGE SCALE GENOMIC DNA]</scope>
    <source>
        <strain evidence="8 9">DSM 19619</strain>
    </source>
</reference>
<keyword evidence="9" id="KW-1185">Reference proteome</keyword>
<dbReference type="EMBL" id="JAUSVX010000029">
    <property type="protein sequence ID" value="MDQ0475070.1"/>
    <property type="molecule type" value="Genomic_DNA"/>
</dbReference>
<dbReference type="PROSITE" id="PS00570">
    <property type="entry name" value="RING_HYDROXYL_ALPHA"/>
    <property type="match status" value="1"/>
</dbReference>
<protein>
    <submittedName>
        <fullName evidence="8">Phenylpropionate dioxygenase-like ring-hydroxylating dioxygenase large terminal subunit</fullName>
    </submittedName>
</protein>
<dbReference type="InterPro" id="IPR017941">
    <property type="entry name" value="Rieske_2Fe-2S"/>
</dbReference>